<sequence length="161" mass="18862">MWKRALTCFRQQLHLRQNVNCPKNVNFIKPSFRHYCEERIYTEKSLNQAMLLGRVGIDPQLRGTDTNPVVVFTLATNTNYKFETGEIQQKTQWHRISVFKPYLRNTVYQYLKKGVRVYVQGRIMYGEIIDQRGNQHVTTTIVADDVIFLGSTNKTVESEVE</sequence>
<evidence type="ECO:0000313" key="4">
    <source>
        <dbReference type="RefSeq" id="XP_013777394.1"/>
    </source>
</evidence>
<evidence type="ECO:0000313" key="7">
    <source>
        <dbReference type="RefSeq" id="XP_022244895.1"/>
    </source>
</evidence>
<evidence type="ECO:0000313" key="9">
    <source>
        <dbReference type="RefSeq" id="XP_022244897.1"/>
    </source>
</evidence>
<dbReference type="GeneID" id="106462061"/>
<dbReference type="InterPro" id="IPR011344">
    <property type="entry name" value="ssDNA-bd"/>
</dbReference>
<protein>
    <submittedName>
        <fullName evidence="4 5">Single-stranded DNA-binding protein, mitochondrial-like</fullName>
    </submittedName>
</protein>
<evidence type="ECO:0000313" key="6">
    <source>
        <dbReference type="RefSeq" id="XP_013777396.1"/>
    </source>
</evidence>
<reference evidence="4 5" key="1">
    <citation type="submission" date="2025-05" db="UniProtKB">
        <authorList>
            <consortium name="RefSeq"/>
        </authorList>
    </citation>
    <scope>IDENTIFICATION</scope>
    <source>
        <tissue evidence="4 5">Muscle</tissue>
    </source>
</reference>
<dbReference type="Proteomes" id="UP000694941">
    <property type="component" value="Unplaced"/>
</dbReference>
<keyword evidence="1 2" id="KW-0238">DNA-binding</keyword>
<gene>
    <name evidence="4 5 6 7 8 9" type="primary">LOC106462061</name>
</gene>
<proteinExistence type="inferred from homology"/>
<name>A0ABM1B985_LIMPO</name>
<dbReference type="RefSeq" id="XP_022244895.1">
    <property type="nucleotide sequence ID" value="XM_022389187.1"/>
</dbReference>
<dbReference type="RefSeq" id="XP_013777396.1">
    <property type="nucleotide sequence ID" value="XM_013921942.2"/>
</dbReference>
<dbReference type="PANTHER" id="PTHR10302:SF0">
    <property type="entry name" value="SINGLE-STRANDED DNA-BINDING PROTEIN, MITOCHONDRIAL"/>
    <property type="match status" value="1"/>
</dbReference>
<dbReference type="PANTHER" id="PTHR10302">
    <property type="entry name" value="SINGLE-STRANDED DNA-BINDING PROTEIN"/>
    <property type="match status" value="1"/>
</dbReference>
<dbReference type="RefSeq" id="XP_022244897.1">
    <property type="nucleotide sequence ID" value="XM_022389189.1"/>
</dbReference>
<dbReference type="HAMAP" id="MF_00984">
    <property type="entry name" value="SSB"/>
    <property type="match status" value="1"/>
</dbReference>
<dbReference type="SUPFAM" id="SSF50249">
    <property type="entry name" value="Nucleic acid-binding proteins"/>
    <property type="match status" value="1"/>
</dbReference>
<keyword evidence="3" id="KW-1185">Reference proteome</keyword>
<dbReference type="CDD" id="cd04496">
    <property type="entry name" value="SSB_OBF"/>
    <property type="match status" value="1"/>
</dbReference>
<evidence type="ECO:0000256" key="2">
    <source>
        <dbReference type="PROSITE-ProRule" id="PRU00252"/>
    </source>
</evidence>
<dbReference type="RefSeq" id="XP_022244896.1">
    <property type="nucleotide sequence ID" value="XM_022389188.1"/>
</dbReference>
<dbReference type="PROSITE" id="PS50935">
    <property type="entry name" value="SSB"/>
    <property type="match status" value="1"/>
</dbReference>
<dbReference type="RefSeq" id="XP_013777395.1">
    <property type="nucleotide sequence ID" value="XM_013921941.2"/>
</dbReference>
<evidence type="ECO:0000256" key="1">
    <source>
        <dbReference type="ARBA" id="ARBA00023125"/>
    </source>
</evidence>
<dbReference type="RefSeq" id="XP_013777394.1">
    <property type="nucleotide sequence ID" value="XM_013921940.2"/>
</dbReference>
<accession>A0ABM1B985</accession>
<evidence type="ECO:0000313" key="3">
    <source>
        <dbReference type="Proteomes" id="UP000694941"/>
    </source>
</evidence>
<organism evidence="3 5">
    <name type="scientific">Limulus polyphemus</name>
    <name type="common">Atlantic horseshoe crab</name>
    <dbReference type="NCBI Taxonomy" id="6850"/>
    <lineage>
        <taxon>Eukaryota</taxon>
        <taxon>Metazoa</taxon>
        <taxon>Ecdysozoa</taxon>
        <taxon>Arthropoda</taxon>
        <taxon>Chelicerata</taxon>
        <taxon>Merostomata</taxon>
        <taxon>Xiphosura</taxon>
        <taxon>Limulidae</taxon>
        <taxon>Limulus</taxon>
    </lineage>
</organism>
<dbReference type="InterPro" id="IPR012340">
    <property type="entry name" value="NA-bd_OB-fold"/>
</dbReference>
<dbReference type="NCBIfam" id="TIGR00621">
    <property type="entry name" value="ssb"/>
    <property type="match status" value="1"/>
</dbReference>
<dbReference type="Pfam" id="PF00436">
    <property type="entry name" value="SSB"/>
    <property type="match status" value="1"/>
</dbReference>
<dbReference type="InterPro" id="IPR000424">
    <property type="entry name" value="Primosome_PriB/ssb"/>
</dbReference>
<evidence type="ECO:0000313" key="5">
    <source>
        <dbReference type="RefSeq" id="XP_013777395.1"/>
    </source>
</evidence>
<dbReference type="Gene3D" id="2.40.50.140">
    <property type="entry name" value="Nucleic acid-binding proteins"/>
    <property type="match status" value="1"/>
</dbReference>
<evidence type="ECO:0000313" key="8">
    <source>
        <dbReference type="RefSeq" id="XP_022244896.1"/>
    </source>
</evidence>